<dbReference type="InterPro" id="IPR022742">
    <property type="entry name" value="Hydrolase_4"/>
</dbReference>
<dbReference type="RefSeq" id="WP_251778884.1">
    <property type="nucleotide sequence ID" value="NZ_JAMKFE010000007.1"/>
</dbReference>
<organism evidence="3 4">
    <name type="scientific">Caldimonas mangrovi</name>
    <dbReference type="NCBI Taxonomy" id="2944811"/>
    <lineage>
        <taxon>Bacteria</taxon>
        <taxon>Pseudomonadati</taxon>
        <taxon>Pseudomonadota</taxon>
        <taxon>Betaproteobacteria</taxon>
        <taxon>Burkholderiales</taxon>
        <taxon>Sphaerotilaceae</taxon>
        <taxon>Caldimonas</taxon>
    </lineage>
</organism>
<dbReference type="EMBL" id="JAMKFE010000007">
    <property type="protein sequence ID" value="MCM5680430.1"/>
    <property type="molecule type" value="Genomic_DNA"/>
</dbReference>
<dbReference type="Gene3D" id="3.40.50.1820">
    <property type="entry name" value="alpha/beta hydrolase"/>
    <property type="match status" value="1"/>
</dbReference>
<feature type="domain" description="Serine aminopeptidase S33" evidence="2">
    <location>
        <begin position="22"/>
        <end position="116"/>
    </location>
</feature>
<dbReference type="Proteomes" id="UP001165541">
    <property type="component" value="Unassembled WGS sequence"/>
</dbReference>
<evidence type="ECO:0000256" key="1">
    <source>
        <dbReference type="ARBA" id="ARBA00022801"/>
    </source>
</evidence>
<gene>
    <name evidence="3" type="ORF">M8A51_12920</name>
</gene>
<proteinExistence type="predicted"/>
<dbReference type="PANTHER" id="PTHR22946:SF9">
    <property type="entry name" value="POLYKETIDE TRANSFERASE AF380"/>
    <property type="match status" value="1"/>
</dbReference>
<protein>
    <submittedName>
        <fullName evidence="3">Alpha/beta fold hydrolase</fullName>
    </submittedName>
</protein>
<dbReference type="InterPro" id="IPR050261">
    <property type="entry name" value="FrsA_esterase"/>
</dbReference>
<dbReference type="GO" id="GO:0016787">
    <property type="term" value="F:hydrolase activity"/>
    <property type="evidence" value="ECO:0007669"/>
    <property type="project" value="UniProtKB-KW"/>
</dbReference>
<dbReference type="InterPro" id="IPR029058">
    <property type="entry name" value="AB_hydrolase_fold"/>
</dbReference>
<evidence type="ECO:0000259" key="2">
    <source>
        <dbReference type="Pfam" id="PF12146"/>
    </source>
</evidence>
<sequence>MQFTVDGLSCAAQLWLPQRPRPVPAVVLANGFSGTQDWIVPQFASRFAEAGVAALAFDYRHLGRSAGEPRQLIDPRRQRADVRAALAFLRTQPAVDARRVALWGTSLGGSHVVEVAACDRGGRLSYGTCRPWMPCAVQTSGPSSPRQASAHEKLSPPVCACWAPRCTTRCVARWE</sequence>
<evidence type="ECO:0000313" key="3">
    <source>
        <dbReference type="EMBL" id="MCM5680430.1"/>
    </source>
</evidence>
<reference evidence="3" key="1">
    <citation type="submission" date="2022-05" db="EMBL/GenBank/DDBJ databases">
        <title>Schlegelella sp. nov., isolated from mangrove soil.</title>
        <authorList>
            <person name="Liu Y."/>
            <person name="Ge X."/>
            <person name="Liu W."/>
        </authorList>
    </citation>
    <scope>NUCLEOTIDE SEQUENCE</scope>
    <source>
        <strain evidence="3">S2-27</strain>
    </source>
</reference>
<accession>A0ABT0YNX5</accession>
<evidence type="ECO:0000313" key="4">
    <source>
        <dbReference type="Proteomes" id="UP001165541"/>
    </source>
</evidence>
<keyword evidence="4" id="KW-1185">Reference proteome</keyword>
<name>A0ABT0YNX5_9BURK</name>
<dbReference type="Pfam" id="PF12146">
    <property type="entry name" value="Hydrolase_4"/>
    <property type="match status" value="1"/>
</dbReference>
<dbReference type="PANTHER" id="PTHR22946">
    <property type="entry name" value="DIENELACTONE HYDROLASE DOMAIN-CONTAINING PROTEIN-RELATED"/>
    <property type="match status" value="1"/>
</dbReference>
<dbReference type="SUPFAM" id="SSF53474">
    <property type="entry name" value="alpha/beta-Hydrolases"/>
    <property type="match status" value="1"/>
</dbReference>
<keyword evidence="1 3" id="KW-0378">Hydrolase</keyword>
<comment type="caution">
    <text evidence="3">The sequence shown here is derived from an EMBL/GenBank/DDBJ whole genome shotgun (WGS) entry which is preliminary data.</text>
</comment>